<dbReference type="Gene3D" id="3.30.450.20">
    <property type="entry name" value="PAS domain"/>
    <property type="match status" value="1"/>
</dbReference>
<dbReference type="SMART" id="SM00052">
    <property type="entry name" value="EAL"/>
    <property type="match status" value="1"/>
</dbReference>
<feature type="transmembrane region" description="Helical" evidence="1">
    <location>
        <begin position="41"/>
        <end position="59"/>
    </location>
</feature>
<feature type="transmembrane region" description="Helical" evidence="1">
    <location>
        <begin position="270"/>
        <end position="288"/>
    </location>
</feature>
<feature type="transmembrane region" description="Helical" evidence="1">
    <location>
        <begin position="79"/>
        <end position="99"/>
    </location>
</feature>
<dbReference type="SUPFAM" id="SSF55073">
    <property type="entry name" value="Nucleotide cyclase"/>
    <property type="match status" value="1"/>
</dbReference>
<accession>A0A316A758</accession>
<evidence type="ECO:0000259" key="3">
    <source>
        <dbReference type="PROSITE" id="PS50883"/>
    </source>
</evidence>
<feature type="transmembrane region" description="Helical" evidence="1">
    <location>
        <begin position="207"/>
        <end position="225"/>
    </location>
</feature>
<dbReference type="InterPro" id="IPR013656">
    <property type="entry name" value="PAS_4"/>
</dbReference>
<dbReference type="PROSITE" id="PS50883">
    <property type="entry name" value="EAL"/>
    <property type="match status" value="1"/>
</dbReference>
<gene>
    <name evidence="5" type="ORF">BXY45_111114</name>
</gene>
<feature type="transmembrane region" description="Helical" evidence="1">
    <location>
        <begin position="12"/>
        <end position="29"/>
    </location>
</feature>
<dbReference type="InterPro" id="IPR000014">
    <property type="entry name" value="PAS"/>
</dbReference>
<dbReference type="AlphaFoldDB" id="A0A316A758"/>
<evidence type="ECO:0000313" key="5">
    <source>
        <dbReference type="EMBL" id="PWJ53711.1"/>
    </source>
</evidence>
<feature type="transmembrane region" description="Helical" evidence="1">
    <location>
        <begin position="174"/>
        <end position="195"/>
    </location>
</feature>
<dbReference type="PROSITE" id="PS50112">
    <property type="entry name" value="PAS"/>
    <property type="match status" value="1"/>
</dbReference>
<protein>
    <submittedName>
        <fullName evidence="5">PAS domain S-box-containing protein/diguanylate cyclase (GGDEF)-like protein</fullName>
    </submittedName>
</protein>
<evidence type="ECO:0000259" key="2">
    <source>
        <dbReference type="PROSITE" id="PS50112"/>
    </source>
</evidence>
<dbReference type="SMART" id="SM00267">
    <property type="entry name" value="GGDEF"/>
    <property type="match status" value="1"/>
</dbReference>
<dbReference type="PROSITE" id="PS50887">
    <property type="entry name" value="GGDEF"/>
    <property type="match status" value="1"/>
</dbReference>
<dbReference type="FunFam" id="3.20.20.450:FF:000001">
    <property type="entry name" value="Cyclic di-GMP phosphodiesterase yahA"/>
    <property type="match status" value="1"/>
</dbReference>
<dbReference type="InterPro" id="IPR035919">
    <property type="entry name" value="EAL_sf"/>
</dbReference>
<dbReference type="SUPFAM" id="SSF55785">
    <property type="entry name" value="PYP-like sensor domain (PAS domain)"/>
    <property type="match status" value="1"/>
</dbReference>
<comment type="caution">
    <text evidence="5">The sequence shown here is derived from an EMBL/GenBank/DDBJ whole genome shotgun (WGS) entry which is preliminary data.</text>
</comment>
<dbReference type="Pfam" id="PF00563">
    <property type="entry name" value="EAL"/>
    <property type="match status" value="1"/>
</dbReference>
<evidence type="ECO:0000313" key="6">
    <source>
        <dbReference type="Proteomes" id="UP000245469"/>
    </source>
</evidence>
<dbReference type="InterPro" id="IPR035965">
    <property type="entry name" value="PAS-like_dom_sf"/>
</dbReference>
<dbReference type="EMBL" id="QGDQ01000011">
    <property type="protein sequence ID" value="PWJ53711.1"/>
    <property type="molecule type" value="Genomic_DNA"/>
</dbReference>
<feature type="transmembrane region" description="Helical" evidence="1">
    <location>
        <begin position="143"/>
        <end position="162"/>
    </location>
</feature>
<feature type="transmembrane region" description="Helical" evidence="1">
    <location>
        <begin position="111"/>
        <end position="131"/>
    </location>
</feature>
<dbReference type="Proteomes" id="UP000245469">
    <property type="component" value="Unassembled WGS sequence"/>
</dbReference>
<dbReference type="InterPro" id="IPR043128">
    <property type="entry name" value="Rev_trsase/Diguanyl_cyclase"/>
</dbReference>
<feature type="domain" description="GGDEF" evidence="4">
    <location>
        <begin position="468"/>
        <end position="601"/>
    </location>
</feature>
<dbReference type="NCBIfam" id="TIGR00229">
    <property type="entry name" value="sensory_box"/>
    <property type="match status" value="1"/>
</dbReference>
<feature type="domain" description="EAL" evidence="3">
    <location>
        <begin position="610"/>
        <end position="865"/>
    </location>
</feature>
<dbReference type="SUPFAM" id="SSF141868">
    <property type="entry name" value="EAL domain-like"/>
    <property type="match status" value="1"/>
</dbReference>
<dbReference type="SMART" id="SM00091">
    <property type="entry name" value="PAS"/>
    <property type="match status" value="1"/>
</dbReference>
<dbReference type="Gene3D" id="3.20.20.450">
    <property type="entry name" value="EAL domain"/>
    <property type="match status" value="1"/>
</dbReference>
<dbReference type="CDD" id="cd01948">
    <property type="entry name" value="EAL"/>
    <property type="match status" value="1"/>
</dbReference>
<dbReference type="CDD" id="cd01949">
    <property type="entry name" value="GGDEF"/>
    <property type="match status" value="1"/>
</dbReference>
<feature type="domain" description="PAS" evidence="2">
    <location>
        <begin position="312"/>
        <end position="382"/>
    </location>
</feature>
<sequence>MTLGTPLADEVITVGCPVVVLIGVVAALWRARQHTGRQRWVWALLAVGVLAWCLNSVMIDWQGWTGELVRRGGASALSISLTAVCTLAGTVAFGLLLTIANTPGGVVRDALDSALITAAACGLTWYALFGAPEDVAAATGGRLTSMVGVVIVAELFAVAVTVHTALRMRRRHPGLGMVCLGVVSLVAGDAGSAALVIHDPSASSDAIAWSSVLASVLLLAGAASGRAATTKDDDGRSLLSSGALPCFAALLALATSLPAALAGRAGPVDAWLHLMVLVLLLVRALLLARDGDLLMRGLEQRVAARTRDLASTERRFASLVIHGSDVMTVVGADGVITYVSPAALRVFGIDPCHLVGKSMDALVTSEGDRTLLDAVVSALGAPGSRRRFRMTAPHATGRQVVLDVCVTGLTDDPAIAGVVINSHDVSEAVRLEEELSHQAFSDALTGLPNRALFRDRVEHALRSRGTRGPVEVCYLDLDGFKEVNDTLGHGAGDELLVAVAERLRATVREGDTVARLGGDEFAVLLDEATGEREPERLAQRLCDAVRRPFIVRGVEVNVATSVGLASTDTTGRDVQRLLRSADLAMYQAKSQRQGGYATYHPRMHEQLLERVRLETDLRRAVEQHQFRVVYQPLVDMGTGGVNGVEALVRWHHPERGVISPVTFIPLAESTGLIGAIGEYVLREACRQVAAWRSEVPGAENMRVSVNLSAPQLDDPDLVGLVTRTLEETGLPATSLVLEVTEGVLVDQHEAALTTLNALRGLGIRLAIDDFGTGYSSLSYLHRLPVDILKIDKSFVDRLSDNGDLSLVDAILSMATTLGLATVAEGIEHEHQRSALAAQGCDIGQGYHFSPPVEAADMPGVITAALHTASSRGAGHLEHVGDVEHVEQEVAR</sequence>
<keyword evidence="1" id="KW-1133">Transmembrane helix</keyword>
<dbReference type="NCBIfam" id="TIGR00254">
    <property type="entry name" value="GGDEF"/>
    <property type="match status" value="1"/>
</dbReference>
<dbReference type="PANTHER" id="PTHR44757:SF2">
    <property type="entry name" value="BIOFILM ARCHITECTURE MAINTENANCE PROTEIN MBAA"/>
    <property type="match status" value="1"/>
</dbReference>
<dbReference type="InterPro" id="IPR052155">
    <property type="entry name" value="Biofilm_reg_signaling"/>
</dbReference>
<reference evidence="5 6" key="1">
    <citation type="submission" date="2018-03" db="EMBL/GenBank/DDBJ databases">
        <title>Genomic Encyclopedia of Archaeal and Bacterial Type Strains, Phase II (KMG-II): from individual species to whole genera.</title>
        <authorList>
            <person name="Goeker M."/>
        </authorList>
    </citation>
    <scope>NUCLEOTIDE SEQUENCE [LARGE SCALE GENOMIC DNA]</scope>
    <source>
        <strain evidence="5 6">DSM 44889</strain>
    </source>
</reference>
<evidence type="ECO:0000259" key="4">
    <source>
        <dbReference type="PROSITE" id="PS50887"/>
    </source>
</evidence>
<dbReference type="Pfam" id="PF00990">
    <property type="entry name" value="GGDEF"/>
    <property type="match status" value="1"/>
</dbReference>
<keyword evidence="6" id="KW-1185">Reference proteome</keyword>
<dbReference type="PANTHER" id="PTHR44757">
    <property type="entry name" value="DIGUANYLATE CYCLASE DGCP"/>
    <property type="match status" value="1"/>
</dbReference>
<feature type="transmembrane region" description="Helical" evidence="1">
    <location>
        <begin position="237"/>
        <end position="258"/>
    </location>
</feature>
<proteinExistence type="predicted"/>
<name>A0A316A758_9ACTN</name>
<dbReference type="Gene3D" id="3.30.70.270">
    <property type="match status" value="1"/>
</dbReference>
<keyword evidence="1" id="KW-0472">Membrane</keyword>
<keyword evidence="1" id="KW-0812">Transmembrane</keyword>
<dbReference type="InterPro" id="IPR029787">
    <property type="entry name" value="Nucleotide_cyclase"/>
</dbReference>
<evidence type="ECO:0000256" key="1">
    <source>
        <dbReference type="SAM" id="Phobius"/>
    </source>
</evidence>
<dbReference type="CDD" id="cd00130">
    <property type="entry name" value="PAS"/>
    <property type="match status" value="1"/>
</dbReference>
<dbReference type="InterPro" id="IPR001633">
    <property type="entry name" value="EAL_dom"/>
</dbReference>
<organism evidence="5 6">
    <name type="scientific">Quadrisphaera granulorum</name>
    <dbReference type="NCBI Taxonomy" id="317664"/>
    <lineage>
        <taxon>Bacteria</taxon>
        <taxon>Bacillati</taxon>
        <taxon>Actinomycetota</taxon>
        <taxon>Actinomycetes</taxon>
        <taxon>Kineosporiales</taxon>
        <taxon>Kineosporiaceae</taxon>
        <taxon>Quadrisphaera</taxon>
    </lineage>
</organism>
<dbReference type="InterPro" id="IPR000160">
    <property type="entry name" value="GGDEF_dom"/>
</dbReference>
<dbReference type="Pfam" id="PF08448">
    <property type="entry name" value="PAS_4"/>
    <property type="match status" value="1"/>
</dbReference>